<protein>
    <recommendedName>
        <fullName evidence="2">Methyltransferase domain-containing protein</fullName>
    </recommendedName>
</protein>
<dbReference type="CDD" id="cd02440">
    <property type="entry name" value="AdoMet_MTases"/>
    <property type="match status" value="1"/>
</dbReference>
<dbReference type="Gene3D" id="2.20.25.110">
    <property type="entry name" value="S-adenosyl-L-methionine-dependent methyltransferases"/>
    <property type="match status" value="1"/>
</dbReference>
<accession>A0A1F5YHY1</accession>
<dbReference type="AlphaFoldDB" id="A0A1F5YHY1"/>
<sequence length="213" mass="25071">MKDYQTLAKDYDFLFPEEEVFKQKSFFKKIIKKYSIKSCLDCACGTGSHLLLLHHLGLKCYGSDLSPEMLTFARKKLKDLKIPLHQTDFRNLSTAWKDKFDLIICMTTSFPHMLNDEDAVSALKSMYDRLNNNGILIIDNGFSDFFLDFQPKLIPARITSDRAFYFFMEYPEINKVIYNILEVKKRDKSFSHLFESISNNAMRKTDLERYFSR</sequence>
<keyword evidence="1" id="KW-0808">Transferase</keyword>
<dbReference type="EMBL" id="MFIY01000047">
    <property type="protein sequence ID" value="OGF99566.1"/>
    <property type="molecule type" value="Genomic_DNA"/>
</dbReference>
<organism evidence="3 4">
    <name type="scientific">Candidatus Gottesmanbacteria bacterium RBG_13_37_7</name>
    <dbReference type="NCBI Taxonomy" id="1798369"/>
    <lineage>
        <taxon>Bacteria</taxon>
        <taxon>Candidatus Gottesmaniibacteriota</taxon>
    </lineage>
</organism>
<dbReference type="PANTHER" id="PTHR43861">
    <property type="entry name" value="TRANS-ACONITATE 2-METHYLTRANSFERASE-RELATED"/>
    <property type="match status" value="1"/>
</dbReference>
<feature type="domain" description="Methyltransferase" evidence="2">
    <location>
        <begin position="40"/>
        <end position="134"/>
    </location>
</feature>
<feature type="non-terminal residue" evidence="3">
    <location>
        <position position="213"/>
    </location>
</feature>
<dbReference type="GO" id="GO:0016740">
    <property type="term" value="F:transferase activity"/>
    <property type="evidence" value="ECO:0007669"/>
    <property type="project" value="UniProtKB-KW"/>
</dbReference>
<dbReference type="Pfam" id="PF13649">
    <property type="entry name" value="Methyltransf_25"/>
    <property type="match status" value="1"/>
</dbReference>
<evidence type="ECO:0000313" key="4">
    <source>
        <dbReference type="Proteomes" id="UP000178230"/>
    </source>
</evidence>
<dbReference type="InterPro" id="IPR041698">
    <property type="entry name" value="Methyltransf_25"/>
</dbReference>
<dbReference type="InterPro" id="IPR029063">
    <property type="entry name" value="SAM-dependent_MTases_sf"/>
</dbReference>
<reference evidence="3 4" key="1">
    <citation type="journal article" date="2016" name="Nat. Commun.">
        <title>Thousands of microbial genomes shed light on interconnected biogeochemical processes in an aquifer system.</title>
        <authorList>
            <person name="Anantharaman K."/>
            <person name="Brown C.T."/>
            <person name="Hug L.A."/>
            <person name="Sharon I."/>
            <person name="Castelle C.J."/>
            <person name="Probst A.J."/>
            <person name="Thomas B.C."/>
            <person name="Singh A."/>
            <person name="Wilkins M.J."/>
            <person name="Karaoz U."/>
            <person name="Brodie E.L."/>
            <person name="Williams K.H."/>
            <person name="Hubbard S.S."/>
            <person name="Banfield J.F."/>
        </authorList>
    </citation>
    <scope>NUCLEOTIDE SEQUENCE [LARGE SCALE GENOMIC DNA]</scope>
</reference>
<comment type="caution">
    <text evidence="3">The sequence shown here is derived from an EMBL/GenBank/DDBJ whole genome shotgun (WGS) entry which is preliminary data.</text>
</comment>
<dbReference type="Proteomes" id="UP000178230">
    <property type="component" value="Unassembled WGS sequence"/>
</dbReference>
<dbReference type="Gene3D" id="3.40.50.150">
    <property type="entry name" value="Vaccinia Virus protein VP39"/>
    <property type="match status" value="1"/>
</dbReference>
<evidence type="ECO:0000259" key="2">
    <source>
        <dbReference type="Pfam" id="PF13649"/>
    </source>
</evidence>
<evidence type="ECO:0000313" key="3">
    <source>
        <dbReference type="EMBL" id="OGF99566.1"/>
    </source>
</evidence>
<evidence type="ECO:0000256" key="1">
    <source>
        <dbReference type="ARBA" id="ARBA00022679"/>
    </source>
</evidence>
<name>A0A1F5YHY1_9BACT</name>
<gene>
    <name evidence="3" type="ORF">A2Y99_04335</name>
</gene>
<proteinExistence type="predicted"/>
<dbReference type="SUPFAM" id="SSF53335">
    <property type="entry name" value="S-adenosyl-L-methionine-dependent methyltransferases"/>
    <property type="match status" value="1"/>
</dbReference>